<keyword evidence="1" id="KW-0472">Membrane</keyword>
<feature type="transmembrane region" description="Helical" evidence="1">
    <location>
        <begin position="56"/>
        <end position="74"/>
    </location>
</feature>
<proteinExistence type="predicted"/>
<reference evidence="2 3" key="1">
    <citation type="journal article" date="2016" name="Genome Biol. Evol.">
        <title>Divergent and convergent evolution of fungal pathogenicity.</title>
        <authorList>
            <person name="Shang Y."/>
            <person name="Xiao G."/>
            <person name="Zheng P."/>
            <person name="Cen K."/>
            <person name="Zhan S."/>
            <person name="Wang C."/>
        </authorList>
    </citation>
    <scope>NUCLEOTIDE SEQUENCE [LARGE SCALE GENOMIC DNA]</scope>
    <source>
        <strain evidence="2 3">RCEF 2490</strain>
    </source>
</reference>
<feature type="transmembrane region" description="Helical" evidence="1">
    <location>
        <begin position="86"/>
        <end position="104"/>
    </location>
</feature>
<name>A0A168BYV9_9HYPO</name>
<dbReference type="PANTHER" id="PTHR32251:SF23">
    <property type="entry name" value="3-OXO-5-ALPHA-STEROID 4-DEHYDROGENASE (DUF1295)"/>
    <property type="match status" value="1"/>
</dbReference>
<comment type="caution">
    <text evidence="2">The sequence shown here is derived from an EMBL/GenBank/DDBJ whole genome shotgun (WGS) entry which is preliminary data.</text>
</comment>
<gene>
    <name evidence="2" type="ORF">AAL_04222</name>
</gene>
<keyword evidence="1" id="KW-1133">Transmembrane helix</keyword>
<feature type="transmembrane region" description="Helical" evidence="1">
    <location>
        <begin position="196"/>
        <end position="214"/>
    </location>
</feature>
<dbReference type="GO" id="GO:0016020">
    <property type="term" value="C:membrane"/>
    <property type="evidence" value="ECO:0007669"/>
    <property type="project" value="TreeGrafter"/>
</dbReference>
<feature type="transmembrane region" description="Helical" evidence="1">
    <location>
        <begin position="152"/>
        <end position="176"/>
    </location>
</feature>
<evidence type="ECO:0000256" key="1">
    <source>
        <dbReference type="SAM" id="Phobius"/>
    </source>
</evidence>
<evidence type="ECO:0000313" key="3">
    <source>
        <dbReference type="Proteomes" id="UP000078544"/>
    </source>
</evidence>
<organism evidence="2 3">
    <name type="scientific">Moelleriella libera RCEF 2490</name>
    <dbReference type="NCBI Taxonomy" id="1081109"/>
    <lineage>
        <taxon>Eukaryota</taxon>
        <taxon>Fungi</taxon>
        <taxon>Dikarya</taxon>
        <taxon>Ascomycota</taxon>
        <taxon>Pezizomycotina</taxon>
        <taxon>Sordariomycetes</taxon>
        <taxon>Hypocreomycetidae</taxon>
        <taxon>Hypocreales</taxon>
        <taxon>Clavicipitaceae</taxon>
        <taxon>Moelleriella</taxon>
    </lineage>
</organism>
<protein>
    <submittedName>
        <fullName evidence="2">DUF1295 domain-containing protein</fullName>
    </submittedName>
</protein>
<dbReference type="Pfam" id="PF06966">
    <property type="entry name" value="DUF1295"/>
    <property type="match status" value="1"/>
</dbReference>
<dbReference type="AlphaFoldDB" id="A0A168BYV9"/>
<dbReference type="Proteomes" id="UP000078544">
    <property type="component" value="Unassembled WGS sequence"/>
</dbReference>
<evidence type="ECO:0000313" key="2">
    <source>
        <dbReference type="EMBL" id="KZZ95926.1"/>
    </source>
</evidence>
<dbReference type="Gene3D" id="1.20.120.1630">
    <property type="match status" value="1"/>
</dbReference>
<sequence>MATLPVPVLEHTWDCSDFSKTVAPYAHQFYELPGRLVASINSIEALQRLYVETNPLITGFSASLVVGAIALVASEINRNYSQIDRLWSILPNLYIVHVAAWARLAGVSHARIDLVAAFSTLWSIRLTYNYWRRGGYNIGSEDYRWMIVKSKVPSFVFFLFNVTFISFIQSILLFSFSCVPAYAILLTTQFDADRKFSDYVYFTILVALVLSEWISDGQQWRYQNAKHQYQKDAKLPKGWDQTDLDRGFNTSGLWAYSRHPNFLAEQGIWLFLYQWSSYATAAIYSYTFIGAGSLILLFQGSTLLTEAITAGKYPEYTVYQRQVGMFVPQSTRPYKSPIQKPKIIRTSELAKRQQQKKKD</sequence>
<accession>A0A168BYV9</accession>
<dbReference type="PANTHER" id="PTHR32251">
    <property type="entry name" value="3-OXO-5-ALPHA-STEROID 4-DEHYDROGENASE"/>
    <property type="match status" value="1"/>
</dbReference>
<dbReference type="OrthoDB" id="201504at2759"/>
<keyword evidence="3" id="KW-1185">Reference proteome</keyword>
<dbReference type="EMBL" id="AZGY01000008">
    <property type="protein sequence ID" value="KZZ95926.1"/>
    <property type="molecule type" value="Genomic_DNA"/>
</dbReference>
<dbReference type="InterPro" id="IPR010721">
    <property type="entry name" value="UstE-like"/>
</dbReference>
<keyword evidence="1" id="KW-0812">Transmembrane</keyword>